<keyword evidence="12" id="KW-1185">Reference proteome</keyword>
<evidence type="ECO:0000256" key="4">
    <source>
        <dbReference type="ARBA" id="ARBA00022438"/>
    </source>
</evidence>
<evidence type="ECO:0000256" key="5">
    <source>
        <dbReference type="ARBA" id="ARBA00022670"/>
    </source>
</evidence>
<dbReference type="PRINTS" id="PR00923">
    <property type="entry name" value="LACTOPTASE"/>
</dbReference>
<dbReference type="SUPFAM" id="SSF49785">
    <property type="entry name" value="Galactose-binding domain-like"/>
    <property type="match status" value="1"/>
</dbReference>
<evidence type="ECO:0000256" key="2">
    <source>
        <dbReference type="ARBA" id="ARBA00010819"/>
    </source>
</evidence>
<dbReference type="InterPro" id="IPR008979">
    <property type="entry name" value="Galactose-bd-like_sf"/>
</dbReference>
<dbReference type="EC" id="3.4.14.11" evidence="3"/>
<keyword evidence="5" id="KW-0645">Protease</keyword>
<evidence type="ECO:0000256" key="3">
    <source>
        <dbReference type="ARBA" id="ARBA00012463"/>
    </source>
</evidence>
<name>A0ABZ2L0Z5_9BACT</name>
<dbReference type="InterPro" id="IPR000383">
    <property type="entry name" value="Xaa-Pro-like_dom"/>
</dbReference>
<dbReference type="EMBL" id="CP089983">
    <property type="protein sequence ID" value="WXB04609.1"/>
    <property type="molecule type" value="Genomic_DNA"/>
</dbReference>
<gene>
    <name evidence="11" type="ORF">LVJ94_47920</name>
</gene>
<dbReference type="SMART" id="SM00939">
    <property type="entry name" value="PepX_C"/>
    <property type="match status" value="1"/>
</dbReference>
<dbReference type="Pfam" id="PF02129">
    <property type="entry name" value="Peptidase_S15"/>
    <property type="match status" value="1"/>
</dbReference>
<evidence type="ECO:0000256" key="8">
    <source>
        <dbReference type="ARBA" id="ARBA00030045"/>
    </source>
</evidence>
<dbReference type="PROSITE" id="PS51257">
    <property type="entry name" value="PROKAR_LIPOPROTEIN"/>
    <property type="match status" value="1"/>
</dbReference>
<dbReference type="RefSeq" id="WP_394834253.1">
    <property type="nucleotide sequence ID" value="NZ_CP089929.1"/>
</dbReference>
<reference evidence="11" key="1">
    <citation type="submission" date="2021-12" db="EMBL/GenBank/DDBJ databases">
        <title>Discovery of the Pendulisporaceae a myxobacterial family with distinct sporulation behavior and unique specialized metabolism.</title>
        <authorList>
            <person name="Garcia R."/>
            <person name="Popoff A."/>
            <person name="Bader C.D."/>
            <person name="Loehr J."/>
            <person name="Walesch S."/>
            <person name="Walt C."/>
            <person name="Boldt J."/>
            <person name="Bunk B."/>
            <person name="Haeckl F.J.F.P.J."/>
            <person name="Gunesch A.P."/>
            <person name="Birkelbach J."/>
            <person name="Nuebel U."/>
            <person name="Pietschmann T."/>
            <person name="Bach T."/>
            <person name="Mueller R."/>
        </authorList>
    </citation>
    <scope>NUCLEOTIDE SEQUENCE</scope>
    <source>
        <strain evidence="11">MSr11367</strain>
    </source>
</reference>
<dbReference type="Pfam" id="PF08530">
    <property type="entry name" value="PepX_C"/>
    <property type="match status" value="1"/>
</dbReference>
<dbReference type="InterPro" id="IPR013736">
    <property type="entry name" value="Xaa-Pro_dipept_C"/>
</dbReference>
<accession>A0ABZ2L0Z5</accession>
<dbReference type="InterPro" id="IPR005674">
    <property type="entry name" value="CocE/Ser_esterase"/>
</dbReference>
<keyword evidence="7" id="KW-0720">Serine protease</keyword>
<comment type="catalytic activity">
    <reaction evidence="1">
        <text>Hydrolyzes Xaa-Pro-|- bonds to release unblocked, N-terminal dipeptides from substrates including Ala-Pro-|-p-nitroanilide and (sequentially) Tyr-Pro-|-Phe-Pro-|-Gly-Pro-|-Ile.</text>
        <dbReference type="EC" id="3.4.14.11"/>
    </reaction>
</comment>
<evidence type="ECO:0000256" key="7">
    <source>
        <dbReference type="ARBA" id="ARBA00022825"/>
    </source>
</evidence>
<protein>
    <recommendedName>
        <fullName evidence="3">Xaa-Pro dipeptidyl-peptidase</fullName>
        <ecNumber evidence="3">3.4.14.11</ecNumber>
    </recommendedName>
    <alternativeName>
        <fullName evidence="8">X-prolyl-dipeptidyl aminopeptidase</fullName>
    </alternativeName>
</protein>
<dbReference type="Gene3D" id="3.40.50.1820">
    <property type="entry name" value="alpha/beta hydrolase"/>
    <property type="match status" value="2"/>
</dbReference>
<dbReference type="NCBIfam" id="NF003780">
    <property type="entry name" value="PRK05371.1-1"/>
    <property type="match status" value="1"/>
</dbReference>
<dbReference type="InterPro" id="IPR029058">
    <property type="entry name" value="AB_hydrolase_fold"/>
</dbReference>
<dbReference type="Proteomes" id="UP001374803">
    <property type="component" value="Chromosome"/>
</dbReference>
<proteinExistence type="inferred from homology"/>
<dbReference type="SUPFAM" id="SSF53474">
    <property type="entry name" value="alpha/beta-Hydrolases"/>
    <property type="match status" value="1"/>
</dbReference>
<evidence type="ECO:0000313" key="12">
    <source>
        <dbReference type="Proteomes" id="UP001374803"/>
    </source>
</evidence>
<evidence type="ECO:0000313" key="11">
    <source>
        <dbReference type="EMBL" id="WXB04609.1"/>
    </source>
</evidence>
<evidence type="ECO:0000256" key="9">
    <source>
        <dbReference type="SAM" id="SignalP"/>
    </source>
</evidence>
<feature type="chain" id="PRO_5046449566" description="Xaa-Pro dipeptidyl-peptidase" evidence="9">
    <location>
        <begin position="28"/>
        <end position="667"/>
    </location>
</feature>
<keyword evidence="4" id="KW-0031">Aminopeptidase</keyword>
<feature type="signal peptide" evidence="9">
    <location>
        <begin position="1"/>
        <end position="27"/>
    </location>
</feature>
<feature type="domain" description="Xaa-Pro dipeptidyl-peptidase C-terminal" evidence="10">
    <location>
        <begin position="358"/>
        <end position="617"/>
    </location>
</feature>
<evidence type="ECO:0000256" key="1">
    <source>
        <dbReference type="ARBA" id="ARBA00000123"/>
    </source>
</evidence>
<keyword evidence="6" id="KW-0378">Hydrolase</keyword>
<dbReference type="InterPro" id="IPR008252">
    <property type="entry name" value="Pept_S15_Xpro"/>
</dbReference>
<dbReference type="Gene3D" id="2.60.120.260">
    <property type="entry name" value="Galactose-binding domain-like"/>
    <property type="match status" value="1"/>
</dbReference>
<evidence type="ECO:0000256" key="6">
    <source>
        <dbReference type="ARBA" id="ARBA00022801"/>
    </source>
</evidence>
<evidence type="ECO:0000259" key="10">
    <source>
        <dbReference type="SMART" id="SM00939"/>
    </source>
</evidence>
<comment type="similarity">
    <text evidence="2">Belongs to the peptidase S15 family.</text>
</comment>
<keyword evidence="9" id="KW-0732">Signal</keyword>
<organism evidence="11 12">
    <name type="scientific">Pendulispora rubella</name>
    <dbReference type="NCBI Taxonomy" id="2741070"/>
    <lineage>
        <taxon>Bacteria</taxon>
        <taxon>Pseudomonadati</taxon>
        <taxon>Myxococcota</taxon>
        <taxon>Myxococcia</taxon>
        <taxon>Myxococcales</taxon>
        <taxon>Sorangiineae</taxon>
        <taxon>Pendulisporaceae</taxon>
        <taxon>Pendulispora</taxon>
    </lineage>
</organism>
<sequence>MTHLKSGIVAVRGARLAALTGTGLVLAACSGAATDDPSVSRAQALESTPVYSYADAIREAVWVETTLDNDGDGKPDKVAVDIVRPRLPAGDTTKVPVILEASPYYSNRGRGNEAELKAYDSSGVIRKMPLYYDNYFVPRGYAFIGVDLAGTNRSTGCLDVGGKEEILATKAVIDWLNGRATARRSNGTAVVADWTTGKVGMIGKSWDGTIANGVAATGVEGLTTIVPIAAISSWYVYVRANGTLRGSNRMSGLATSMSGRPSGVCDAQTRALRTGQEDATGNYNDFYAARDYIPDVSKVRASVFVVHGLNDWNVTPHQFGPWWSALAARNVPRKIWLPQVAHVDPFDFRRTEWVNTLHRWFDHWLLGLDNGIMQEPMAAVERAPGTWVDDAVWPAQGVHTESLPLGIGDGQTGTLGGLPSSTDAPLRTFTDVPSLTEASATSSPNTAKNGRLVFLSQKLSRAIRMSGAAQVKLRIRSNKPTSELTARLVDYGSASRNLSYRSGTDGIVNLTTSSCWGESSSGDDACYTDTKLDVANTDYGVITRGWLDAAHRDSLRNPSSLNSSTWYDVVVPLDVDDAVIDAGHVLGLVLVASDRDLTAPQTTGATIDVDLAASALRLPIVDLGATSVSARAVLAPAEDPALLVAPRIHAPPPADWPDSFDPTATFY</sequence>
<dbReference type="NCBIfam" id="TIGR00976">
    <property type="entry name" value="CocE_NonD"/>
    <property type="match status" value="1"/>
</dbReference>